<dbReference type="Pfam" id="PF02668">
    <property type="entry name" value="TauD"/>
    <property type="match status" value="1"/>
</dbReference>
<dbReference type="InterPro" id="IPR003819">
    <property type="entry name" value="TauD/TfdA-like"/>
</dbReference>
<sequence>MNGGIDVTQHLRSAVTISRNASTSLCSDELDEIRTQLDKNGYSYIRGISPGDFDYPSFAARLGNPIPHHNGELIWDVRLDPTIESIYHAGNMGALLPHTEAVEHPGPPPRYIMLWCVREARGRGGETTLADGYAWMKSLSEETRRSLHSNRYTWKSSDGIIQSGYYSSAVHPILEEFDGRHILRYDYIDVEREDDGLLDAALEDVKEFFGEQQVAVKIEPGCILVWDNWRMLHGRNAFSDPERHLKRMLLSGR</sequence>
<dbReference type="GO" id="GO:0017000">
    <property type="term" value="P:antibiotic biosynthetic process"/>
    <property type="evidence" value="ECO:0007669"/>
    <property type="project" value="UniProtKB-KW"/>
</dbReference>
<dbReference type="PANTHER" id="PTHR10696:SF56">
    <property type="entry name" value="TAUD_TFDA-LIKE DOMAIN-CONTAINING PROTEIN"/>
    <property type="match status" value="1"/>
</dbReference>
<reference evidence="6" key="2">
    <citation type="submission" date="2020-09" db="EMBL/GenBank/DDBJ databases">
        <authorList>
            <person name="Sun Q."/>
            <person name="Ohkuma M."/>
        </authorList>
    </citation>
    <scope>NUCLEOTIDE SEQUENCE</scope>
    <source>
        <strain evidence="6">JCM 4369</strain>
    </source>
</reference>
<keyword evidence="3" id="KW-0408">Iron</keyword>
<dbReference type="GO" id="GO:0016491">
    <property type="term" value="F:oxidoreductase activity"/>
    <property type="evidence" value="ECO:0007669"/>
    <property type="project" value="UniProtKB-KW"/>
</dbReference>
<dbReference type="PANTHER" id="PTHR10696">
    <property type="entry name" value="GAMMA-BUTYROBETAINE HYDROXYLASE-RELATED"/>
    <property type="match status" value="1"/>
</dbReference>
<dbReference type="SUPFAM" id="SSF51197">
    <property type="entry name" value="Clavaminate synthase-like"/>
    <property type="match status" value="1"/>
</dbReference>
<evidence type="ECO:0000256" key="4">
    <source>
        <dbReference type="ARBA" id="ARBA00023194"/>
    </source>
</evidence>
<feature type="domain" description="TauD/TfdA-like" evidence="5">
    <location>
        <begin position="16"/>
        <end position="248"/>
    </location>
</feature>
<dbReference type="Gene3D" id="3.60.130.10">
    <property type="entry name" value="Clavaminate synthase-like"/>
    <property type="match status" value="1"/>
</dbReference>
<comment type="cofactor">
    <cofactor evidence="1">
        <name>Fe(2+)</name>
        <dbReference type="ChEBI" id="CHEBI:29033"/>
    </cofactor>
</comment>
<evidence type="ECO:0000256" key="2">
    <source>
        <dbReference type="ARBA" id="ARBA00023002"/>
    </source>
</evidence>
<accession>A0A918I9P5</accession>
<dbReference type="InterPro" id="IPR050411">
    <property type="entry name" value="AlphaKG_dependent_hydroxylases"/>
</dbReference>
<evidence type="ECO:0000313" key="7">
    <source>
        <dbReference type="Proteomes" id="UP000618795"/>
    </source>
</evidence>
<evidence type="ECO:0000313" key="6">
    <source>
        <dbReference type="EMBL" id="GGU86093.1"/>
    </source>
</evidence>
<keyword evidence="7" id="KW-1185">Reference proteome</keyword>
<evidence type="ECO:0000256" key="1">
    <source>
        <dbReference type="ARBA" id="ARBA00001954"/>
    </source>
</evidence>
<gene>
    <name evidence="6" type="ORF">GCM10010260_18800</name>
</gene>
<dbReference type="EMBL" id="BMTD01000003">
    <property type="protein sequence ID" value="GGU86093.1"/>
    <property type="molecule type" value="Genomic_DNA"/>
</dbReference>
<evidence type="ECO:0000256" key="3">
    <source>
        <dbReference type="ARBA" id="ARBA00023004"/>
    </source>
</evidence>
<name>A0A918I9P5_9ACTN</name>
<reference evidence="6" key="1">
    <citation type="journal article" date="2014" name="Int. J. Syst. Evol. Microbiol.">
        <title>Complete genome sequence of Corynebacterium casei LMG S-19264T (=DSM 44701T), isolated from a smear-ripened cheese.</title>
        <authorList>
            <consortium name="US DOE Joint Genome Institute (JGI-PGF)"/>
            <person name="Walter F."/>
            <person name="Albersmeier A."/>
            <person name="Kalinowski J."/>
            <person name="Ruckert C."/>
        </authorList>
    </citation>
    <scope>NUCLEOTIDE SEQUENCE</scope>
    <source>
        <strain evidence="6">JCM 4369</strain>
    </source>
</reference>
<dbReference type="InterPro" id="IPR042098">
    <property type="entry name" value="TauD-like_sf"/>
</dbReference>
<comment type="caution">
    <text evidence="6">The sequence shown here is derived from an EMBL/GenBank/DDBJ whole genome shotgun (WGS) entry which is preliminary data.</text>
</comment>
<proteinExistence type="predicted"/>
<keyword evidence="4" id="KW-0045">Antibiotic biosynthesis</keyword>
<protein>
    <recommendedName>
        <fullName evidence="5">TauD/TfdA-like domain-containing protein</fullName>
    </recommendedName>
</protein>
<organism evidence="6 7">
    <name type="scientific">Streptomyces filipinensis</name>
    <dbReference type="NCBI Taxonomy" id="66887"/>
    <lineage>
        <taxon>Bacteria</taxon>
        <taxon>Bacillati</taxon>
        <taxon>Actinomycetota</taxon>
        <taxon>Actinomycetes</taxon>
        <taxon>Kitasatosporales</taxon>
        <taxon>Streptomycetaceae</taxon>
        <taxon>Streptomyces</taxon>
    </lineage>
</organism>
<keyword evidence="2" id="KW-0560">Oxidoreductase</keyword>
<dbReference type="AlphaFoldDB" id="A0A918I9P5"/>
<evidence type="ECO:0000259" key="5">
    <source>
        <dbReference type="Pfam" id="PF02668"/>
    </source>
</evidence>
<dbReference type="Proteomes" id="UP000618795">
    <property type="component" value="Unassembled WGS sequence"/>
</dbReference>